<gene>
    <name evidence="2" type="ORF">BDQ12DRAFT_670122</name>
</gene>
<name>A0A5C3LLM8_9AGAR</name>
<evidence type="ECO:0000256" key="1">
    <source>
        <dbReference type="SAM" id="MobiDB-lite"/>
    </source>
</evidence>
<proteinExistence type="predicted"/>
<dbReference type="AlphaFoldDB" id="A0A5C3LLM8"/>
<evidence type="ECO:0000313" key="2">
    <source>
        <dbReference type="EMBL" id="TFK33592.1"/>
    </source>
</evidence>
<dbReference type="Proteomes" id="UP000308652">
    <property type="component" value="Unassembled WGS sequence"/>
</dbReference>
<feature type="compositionally biased region" description="Low complexity" evidence="1">
    <location>
        <begin position="1"/>
        <end position="28"/>
    </location>
</feature>
<sequence>MSNPNSTTGEESSLTLILESSSTTAEETFPTLPQESSSTTEEETSYSTALVIPGDEAHAFADAHNVTITNVIVDNVAGKKINYAGLTSEEIIAQKRADAEEKRRDFEMRIKYRINPDRKIARLFPNAQGVTLSGANLSNVAGGIEEFVTASGSRMDPSPSFSTVGNTNPIGKTEFLYGPFSHVTD</sequence>
<protein>
    <submittedName>
        <fullName evidence="2">Uncharacterized protein</fullName>
    </submittedName>
</protein>
<reference evidence="2 3" key="1">
    <citation type="journal article" date="2019" name="Nat. Ecol. Evol.">
        <title>Megaphylogeny resolves global patterns of mushroom evolution.</title>
        <authorList>
            <person name="Varga T."/>
            <person name="Krizsan K."/>
            <person name="Foldi C."/>
            <person name="Dima B."/>
            <person name="Sanchez-Garcia M."/>
            <person name="Sanchez-Ramirez S."/>
            <person name="Szollosi G.J."/>
            <person name="Szarkandi J.G."/>
            <person name="Papp V."/>
            <person name="Albert L."/>
            <person name="Andreopoulos W."/>
            <person name="Angelini C."/>
            <person name="Antonin V."/>
            <person name="Barry K.W."/>
            <person name="Bougher N.L."/>
            <person name="Buchanan P."/>
            <person name="Buyck B."/>
            <person name="Bense V."/>
            <person name="Catcheside P."/>
            <person name="Chovatia M."/>
            <person name="Cooper J."/>
            <person name="Damon W."/>
            <person name="Desjardin D."/>
            <person name="Finy P."/>
            <person name="Geml J."/>
            <person name="Haridas S."/>
            <person name="Hughes K."/>
            <person name="Justo A."/>
            <person name="Karasinski D."/>
            <person name="Kautmanova I."/>
            <person name="Kiss B."/>
            <person name="Kocsube S."/>
            <person name="Kotiranta H."/>
            <person name="LaButti K.M."/>
            <person name="Lechner B.E."/>
            <person name="Liimatainen K."/>
            <person name="Lipzen A."/>
            <person name="Lukacs Z."/>
            <person name="Mihaltcheva S."/>
            <person name="Morgado L.N."/>
            <person name="Niskanen T."/>
            <person name="Noordeloos M.E."/>
            <person name="Ohm R.A."/>
            <person name="Ortiz-Santana B."/>
            <person name="Ovrebo C."/>
            <person name="Racz N."/>
            <person name="Riley R."/>
            <person name="Savchenko A."/>
            <person name="Shiryaev A."/>
            <person name="Soop K."/>
            <person name="Spirin V."/>
            <person name="Szebenyi C."/>
            <person name="Tomsovsky M."/>
            <person name="Tulloss R.E."/>
            <person name="Uehling J."/>
            <person name="Grigoriev I.V."/>
            <person name="Vagvolgyi C."/>
            <person name="Papp T."/>
            <person name="Martin F.M."/>
            <person name="Miettinen O."/>
            <person name="Hibbett D.S."/>
            <person name="Nagy L.G."/>
        </authorList>
    </citation>
    <scope>NUCLEOTIDE SEQUENCE [LARGE SCALE GENOMIC DNA]</scope>
    <source>
        <strain evidence="2 3">CBS 166.37</strain>
    </source>
</reference>
<keyword evidence="3" id="KW-1185">Reference proteome</keyword>
<organism evidence="2 3">
    <name type="scientific">Crucibulum laeve</name>
    <dbReference type="NCBI Taxonomy" id="68775"/>
    <lineage>
        <taxon>Eukaryota</taxon>
        <taxon>Fungi</taxon>
        <taxon>Dikarya</taxon>
        <taxon>Basidiomycota</taxon>
        <taxon>Agaricomycotina</taxon>
        <taxon>Agaricomycetes</taxon>
        <taxon>Agaricomycetidae</taxon>
        <taxon>Agaricales</taxon>
        <taxon>Agaricineae</taxon>
        <taxon>Nidulariaceae</taxon>
        <taxon>Crucibulum</taxon>
    </lineage>
</organism>
<dbReference type="EMBL" id="ML213645">
    <property type="protein sequence ID" value="TFK33592.1"/>
    <property type="molecule type" value="Genomic_DNA"/>
</dbReference>
<evidence type="ECO:0000313" key="3">
    <source>
        <dbReference type="Proteomes" id="UP000308652"/>
    </source>
</evidence>
<feature type="region of interest" description="Disordered" evidence="1">
    <location>
        <begin position="1"/>
        <end position="46"/>
    </location>
</feature>
<accession>A0A5C3LLM8</accession>